<dbReference type="EMBL" id="LUCH01000569">
    <property type="protein sequence ID" value="KAF5404819.1"/>
    <property type="molecule type" value="Genomic_DNA"/>
</dbReference>
<feature type="region of interest" description="Disordered" evidence="1">
    <location>
        <begin position="846"/>
        <end position="879"/>
    </location>
</feature>
<organism evidence="2 3">
    <name type="scientific">Paragonimus heterotremus</name>
    <dbReference type="NCBI Taxonomy" id="100268"/>
    <lineage>
        <taxon>Eukaryota</taxon>
        <taxon>Metazoa</taxon>
        <taxon>Spiralia</taxon>
        <taxon>Lophotrochozoa</taxon>
        <taxon>Platyhelminthes</taxon>
        <taxon>Trematoda</taxon>
        <taxon>Digenea</taxon>
        <taxon>Plagiorchiida</taxon>
        <taxon>Troglotremata</taxon>
        <taxon>Troglotrematidae</taxon>
        <taxon>Paragonimus</taxon>
    </lineage>
</organism>
<proteinExistence type="predicted"/>
<dbReference type="AlphaFoldDB" id="A0A8J4TR98"/>
<keyword evidence="3" id="KW-1185">Reference proteome</keyword>
<evidence type="ECO:0000313" key="2">
    <source>
        <dbReference type="EMBL" id="KAF5404819.1"/>
    </source>
</evidence>
<dbReference type="Proteomes" id="UP000748531">
    <property type="component" value="Unassembled WGS sequence"/>
</dbReference>
<comment type="caution">
    <text evidence="2">The sequence shown here is derived from an EMBL/GenBank/DDBJ whole genome shotgun (WGS) entry which is preliminary data.</text>
</comment>
<dbReference type="InterPro" id="IPR027417">
    <property type="entry name" value="P-loop_NTPase"/>
</dbReference>
<evidence type="ECO:0000256" key="1">
    <source>
        <dbReference type="SAM" id="MobiDB-lite"/>
    </source>
</evidence>
<evidence type="ECO:0000313" key="3">
    <source>
        <dbReference type="Proteomes" id="UP000748531"/>
    </source>
</evidence>
<reference evidence="2" key="1">
    <citation type="submission" date="2019-05" db="EMBL/GenBank/DDBJ databases">
        <title>Annotation for the trematode Paragonimus heterotremus.</title>
        <authorList>
            <person name="Choi Y.-J."/>
        </authorList>
    </citation>
    <scope>NUCLEOTIDE SEQUENCE</scope>
    <source>
        <strain evidence="2">LC</strain>
    </source>
</reference>
<protein>
    <submittedName>
        <fullName evidence="2">Uncharacterized protein</fullName>
    </submittedName>
</protein>
<gene>
    <name evidence="2" type="ORF">PHET_01721</name>
</gene>
<name>A0A8J4TR98_9TREM</name>
<dbReference type="OrthoDB" id="6236425at2759"/>
<dbReference type="SUPFAM" id="SSF52540">
    <property type="entry name" value="P-loop containing nucleoside triphosphate hydrolases"/>
    <property type="match status" value="1"/>
</dbReference>
<accession>A0A8J4TR98</accession>
<sequence>MDQSVLQEGPETRILLLVGEPGIGKTYFLQQWIKQFKARIFSQFCNRRKRGTRDSVQDSEQAFYADTYTDPVKQGRPIQCYEEVAVGNDFTQHDLSCEFLNRPVIIEHFARENTSSSDVWTTLDRLTAKVRELRSKSTVNCNLSSATTLSALTLGLPDSERARQLRQLGAQFFASMGPTVSNCACGNLESIRPPILIVIDSVDALEDPIARTPEAIKCSDWLFSCFAPDGHMDSSEMYETLRGGLPIVPPGVRIILTCSPTSAICQRLSRSSYVRVVNYPVDEKFTTRKTHSSRTAPFAGDLLNLNHQDEHRIAQPPELVRLLPDLSDLPVISELQQTTVPFQHFLEADQEGLQKATALVRARITDPVALRAYEQWPLRHLPLAQKMLAHELHSSSFGFDTINNEKEFQAWNNYREQLVATQSLRQLILRLLQQWSIEMEADLISMEYVEHNLGQSQSLHGRNWTVSWVGLVLHCCLTASYFTWTAEEVKHKHETNDLRHGFRVDGLLKVVQSLRFSELELRRCSTKEAQFGIECELLPYLLLRLLHRAGAFTQNTGGAVLCQTDTDGYIGFGHEIVESVLYQVLARDSEATGVHLPLESCVIKLIGEFQNYNPTAFRKLGGKRTPSTSRPSPVVDDGTIIPGRARVTFRQVGSIFHALVSVSSPRFNPNGALSTNSRNNRLSTHAENSLIQCLLDRPDGDAYKHSTATNSSQYSLRSETHSNPLTVREMMLSWISDPNKRAHTRHALLLTETANLVNYRLGTTHNSTFAFKMVSYQISKLAMFPDPLHLERAVLQLDSLVTDPSILTCMANPEFRRQPFIGTVYNAHLLVVYWRFAKTLIHALSPQRSSSPSPAWTRSVNSSNRTHSDTFYSGSSASDKAPTFLSNQEVNGDLNLLGRCTLETLRTVRGECIKNTKQPHMVRPVRALDE</sequence>